<dbReference type="EMBL" id="JACIDJ010000001">
    <property type="protein sequence ID" value="MBB3897638.1"/>
    <property type="molecule type" value="Genomic_DNA"/>
</dbReference>
<dbReference type="GO" id="GO:0005829">
    <property type="term" value="C:cytosol"/>
    <property type="evidence" value="ECO:0007669"/>
    <property type="project" value="TreeGrafter"/>
</dbReference>
<dbReference type="RefSeq" id="WP_184382602.1">
    <property type="nucleotide sequence ID" value="NZ_JACIDJ010000001.1"/>
</dbReference>
<dbReference type="Gene3D" id="1.10.10.10">
    <property type="entry name" value="Winged helix-like DNA-binding domain superfamily/Winged helix DNA-binding domain"/>
    <property type="match status" value="1"/>
</dbReference>
<gene>
    <name evidence="2" type="ORF">GGQ83_001064</name>
</gene>
<dbReference type="InterPro" id="IPR036390">
    <property type="entry name" value="WH_DNA-bd_sf"/>
</dbReference>
<comment type="caution">
    <text evidence="2">The sequence shown here is derived from an EMBL/GenBank/DDBJ whole genome shotgun (WGS) entry which is preliminary data.</text>
</comment>
<reference evidence="2 3" key="1">
    <citation type="submission" date="2020-08" db="EMBL/GenBank/DDBJ databases">
        <title>Genomic Encyclopedia of Type Strains, Phase IV (KMG-IV): sequencing the most valuable type-strain genomes for metagenomic binning, comparative biology and taxonomic classification.</title>
        <authorList>
            <person name="Goeker M."/>
        </authorList>
    </citation>
    <scope>NUCLEOTIDE SEQUENCE [LARGE SCALE GENOMIC DNA]</scope>
    <source>
        <strain evidence="2 3">DSM 19979</strain>
    </source>
</reference>
<accession>A0A840A6I8</accession>
<dbReference type="SUPFAM" id="SSF46785">
    <property type="entry name" value="Winged helix' DNA-binding domain"/>
    <property type="match status" value="1"/>
</dbReference>
<dbReference type="InterPro" id="IPR036388">
    <property type="entry name" value="WH-like_DNA-bd_sf"/>
</dbReference>
<evidence type="ECO:0000313" key="2">
    <source>
        <dbReference type="EMBL" id="MBB3897638.1"/>
    </source>
</evidence>
<keyword evidence="1" id="KW-0238">DNA-binding</keyword>
<protein>
    <submittedName>
        <fullName evidence="2">Rrf2 family protein</fullName>
    </submittedName>
</protein>
<proteinExistence type="predicted"/>
<dbReference type="AlphaFoldDB" id="A0A840A6I8"/>
<dbReference type="PROSITE" id="PS51197">
    <property type="entry name" value="HTH_RRF2_2"/>
    <property type="match status" value="1"/>
</dbReference>
<dbReference type="GO" id="GO:0003677">
    <property type="term" value="F:DNA binding"/>
    <property type="evidence" value="ECO:0007669"/>
    <property type="project" value="UniProtKB-KW"/>
</dbReference>
<evidence type="ECO:0000256" key="1">
    <source>
        <dbReference type="ARBA" id="ARBA00023125"/>
    </source>
</evidence>
<organism evidence="2 3">
    <name type="scientific">Roseococcus suduntuyensis</name>
    <dbReference type="NCBI Taxonomy" id="455361"/>
    <lineage>
        <taxon>Bacteria</taxon>
        <taxon>Pseudomonadati</taxon>
        <taxon>Pseudomonadota</taxon>
        <taxon>Alphaproteobacteria</taxon>
        <taxon>Acetobacterales</taxon>
        <taxon>Roseomonadaceae</taxon>
        <taxon>Roseococcus</taxon>
    </lineage>
</organism>
<dbReference type="PANTHER" id="PTHR33221">
    <property type="entry name" value="WINGED HELIX-TURN-HELIX TRANSCRIPTIONAL REGULATOR, RRF2 FAMILY"/>
    <property type="match status" value="1"/>
</dbReference>
<dbReference type="PANTHER" id="PTHR33221:SF5">
    <property type="entry name" value="HTH-TYPE TRANSCRIPTIONAL REGULATOR ISCR"/>
    <property type="match status" value="1"/>
</dbReference>
<dbReference type="NCBIfam" id="TIGR00738">
    <property type="entry name" value="rrf2_super"/>
    <property type="match status" value="1"/>
</dbReference>
<dbReference type="InterPro" id="IPR000944">
    <property type="entry name" value="Tscrpt_reg_Rrf2"/>
</dbReference>
<dbReference type="GO" id="GO:0003700">
    <property type="term" value="F:DNA-binding transcription factor activity"/>
    <property type="evidence" value="ECO:0007669"/>
    <property type="project" value="TreeGrafter"/>
</dbReference>
<dbReference type="Pfam" id="PF02082">
    <property type="entry name" value="Rrf2"/>
    <property type="match status" value="1"/>
</dbReference>
<name>A0A840A6I8_9PROT</name>
<keyword evidence="3" id="KW-1185">Reference proteome</keyword>
<evidence type="ECO:0000313" key="3">
    <source>
        <dbReference type="Proteomes" id="UP000553193"/>
    </source>
</evidence>
<sequence>MLTQRAKYGLRALCILAADDTGRPILPIHELAERGHIPQKFLEAILLDLRRHGFVNSRRGKAGGYALARAAAEIPVSDIIRALDGPLAPIPCASLTAYQPCMDCPDPPSCEIRRLMRQVRDATARILDGTSLAQLAAEGEAAVCQPAAT</sequence>
<dbReference type="Proteomes" id="UP000553193">
    <property type="component" value="Unassembled WGS sequence"/>
</dbReference>